<dbReference type="InterPro" id="IPR005135">
    <property type="entry name" value="Endo/exonuclease/phosphatase"/>
</dbReference>
<dbReference type="InterPro" id="IPR050410">
    <property type="entry name" value="CCR4/nocturin_mRNA_transcr"/>
</dbReference>
<dbReference type="SUPFAM" id="SSF56219">
    <property type="entry name" value="DNase I-like"/>
    <property type="match status" value="1"/>
</dbReference>
<dbReference type="Gene3D" id="3.60.10.10">
    <property type="entry name" value="Endonuclease/exonuclease/phosphatase"/>
    <property type="match status" value="1"/>
</dbReference>
<feature type="region of interest" description="Disordered" evidence="1">
    <location>
        <begin position="132"/>
        <end position="151"/>
    </location>
</feature>
<evidence type="ECO:0000259" key="2">
    <source>
        <dbReference type="Pfam" id="PF03372"/>
    </source>
</evidence>
<dbReference type="EMBL" id="CH991554">
    <property type="protein sequence ID" value="EDQ88599.1"/>
    <property type="molecule type" value="Genomic_DNA"/>
</dbReference>
<proteinExistence type="predicted"/>
<protein>
    <recommendedName>
        <fullName evidence="2">Endonuclease/exonuclease/phosphatase domain-containing protein</fullName>
    </recommendedName>
</protein>
<dbReference type="RefSeq" id="XP_001746703.1">
    <property type="nucleotide sequence ID" value="XM_001746651.1"/>
</dbReference>
<gene>
    <name evidence="3" type="ORF">MONBRDRAFT_32787</name>
</gene>
<dbReference type="InParanoid" id="A9V1P4"/>
<dbReference type="GO" id="GO:0000175">
    <property type="term" value="F:3'-5'-RNA exonuclease activity"/>
    <property type="evidence" value="ECO:0000318"/>
    <property type="project" value="GO_Central"/>
</dbReference>
<sequence>MTTRMAPLARIVTYNVLTPRYCNAQAFPACDPAVLEPRARLDSILQQLQPFVADKSIICLQEVGDDWFGAMHAFFAQNGYSLALYNYKPVMGVGIAWPHETFAMSDMQCLRVGEYLAPRAPEPEEREALARAVQEARRGQQKEREAAEQAKVAQKDESLLGGLFSLFGAGQEQSEAVSASKASSMDPEAVPAEGLSTLADVDDSESMSLDVEYEQLITAAQRKNCLILGRFTVAADPDQELVVATYHMPCAFRYPKIMGAHAATVGQLVQKWAQDVPYVLAGDFNFQPDSDCYHLLTTEPDHTNMATTPDNKFCGTLDYIFLAPKLGASAASVIPHRENVQDGPYPNAREPSDHLLIWADVHVAN</sequence>
<evidence type="ECO:0000256" key="1">
    <source>
        <dbReference type="SAM" id="MobiDB-lite"/>
    </source>
</evidence>
<dbReference type="PANTHER" id="PTHR12121:SF101">
    <property type="entry name" value="ENDONUCLEASE_EXONUCLEASE_PHOSPHATASE DOMAIN-CONTAINING PROTEIN"/>
    <property type="match status" value="1"/>
</dbReference>
<organism evidence="3 4">
    <name type="scientific">Monosiga brevicollis</name>
    <name type="common">Choanoflagellate</name>
    <dbReference type="NCBI Taxonomy" id="81824"/>
    <lineage>
        <taxon>Eukaryota</taxon>
        <taxon>Choanoflagellata</taxon>
        <taxon>Craspedida</taxon>
        <taxon>Salpingoecidae</taxon>
        <taxon>Monosiga</taxon>
    </lineage>
</organism>
<keyword evidence="4" id="KW-1185">Reference proteome</keyword>
<dbReference type="eggNOG" id="KOG0620">
    <property type="taxonomic scope" value="Eukaryota"/>
</dbReference>
<dbReference type="AlphaFoldDB" id="A9V1P4"/>
<dbReference type="InterPro" id="IPR036691">
    <property type="entry name" value="Endo/exonu/phosph_ase_sf"/>
</dbReference>
<accession>A9V1P4</accession>
<name>A9V1P4_MONBE</name>
<feature type="domain" description="Endonuclease/exonuclease/phosphatase" evidence="2">
    <location>
        <begin position="274"/>
        <end position="354"/>
    </location>
</feature>
<dbReference type="PANTHER" id="PTHR12121">
    <property type="entry name" value="CARBON CATABOLITE REPRESSOR PROTEIN 4"/>
    <property type="match status" value="1"/>
</dbReference>
<dbReference type="KEGG" id="mbr:MONBRDRAFT_32787"/>
<dbReference type="Pfam" id="PF03372">
    <property type="entry name" value="Exo_endo_phos"/>
    <property type="match status" value="1"/>
</dbReference>
<evidence type="ECO:0000313" key="4">
    <source>
        <dbReference type="Proteomes" id="UP000001357"/>
    </source>
</evidence>
<dbReference type="GeneID" id="5891943"/>
<evidence type="ECO:0000313" key="3">
    <source>
        <dbReference type="EMBL" id="EDQ88599.1"/>
    </source>
</evidence>
<dbReference type="Proteomes" id="UP000001357">
    <property type="component" value="Unassembled WGS sequence"/>
</dbReference>
<reference evidence="3 4" key="1">
    <citation type="journal article" date="2008" name="Nature">
        <title>The genome of the choanoflagellate Monosiga brevicollis and the origin of metazoans.</title>
        <authorList>
            <consortium name="JGI Sequencing"/>
            <person name="King N."/>
            <person name="Westbrook M.J."/>
            <person name="Young S.L."/>
            <person name="Kuo A."/>
            <person name="Abedin M."/>
            <person name="Chapman J."/>
            <person name="Fairclough S."/>
            <person name="Hellsten U."/>
            <person name="Isogai Y."/>
            <person name="Letunic I."/>
            <person name="Marr M."/>
            <person name="Pincus D."/>
            <person name="Putnam N."/>
            <person name="Rokas A."/>
            <person name="Wright K.J."/>
            <person name="Zuzow R."/>
            <person name="Dirks W."/>
            <person name="Good M."/>
            <person name="Goodstein D."/>
            <person name="Lemons D."/>
            <person name="Li W."/>
            <person name="Lyons J.B."/>
            <person name="Morris A."/>
            <person name="Nichols S."/>
            <person name="Richter D.J."/>
            <person name="Salamov A."/>
            <person name="Bork P."/>
            <person name="Lim W.A."/>
            <person name="Manning G."/>
            <person name="Miller W.T."/>
            <person name="McGinnis W."/>
            <person name="Shapiro H."/>
            <person name="Tjian R."/>
            <person name="Grigoriev I.V."/>
            <person name="Rokhsar D."/>
        </authorList>
    </citation>
    <scope>NUCLEOTIDE SEQUENCE [LARGE SCALE GENOMIC DNA]</scope>
    <source>
        <strain evidence="4">MX1 / ATCC 50154</strain>
    </source>
</reference>
<dbReference type="OMA" id="TYHMPCA"/>